<feature type="domain" description="Glycosyl hydrolase family 32 C-terminal" evidence="6">
    <location>
        <begin position="390"/>
        <end position="497"/>
    </location>
</feature>
<evidence type="ECO:0000256" key="4">
    <source>
        <dbReference type="RuleBase" id="RU362110"/>
    </source>
</evidence>
<name>A0A1Y3UVR7_BACUN</name>
<feature type="domain" description="Glycosyl hydrolase family 32 N-terminal" evidence="5">
    <location>
        <begin position="34"/>
        <end position="332"/>
    </location>
</feature>
<dbReference type="SUPFAM" id="SSF49899">
    <property type="entry name" value="Concanavalin A-like lectins/glucanases"/>
    <property type="match status" value="1"/>
</dbReference>
<dbReference type="SMART" id="SM00640">
    <property type="entry name" value="Glyco_32"/>
    <property type="match status" value="1"/>
</dbReference>
<dbReference type="Proteomes" id="UP000196329">
    <property type="component" value="Unassembled WGS sequence"/>
</dbReference>
<protein>
    <submittedName>
        <fullName evidence="7">Levanase</fullName>
    </submittedName>
</protein>
<accession>A0A1Y3UVR7</accession>
<dbReference type="CDD" id="cd18622">
    <property type="entry name" value="GH32_Inu-like"/>
    <property type="match status" value="1"/>
</dbReference>
<dbReference type="PROSITE" id="PS51257">
    <property type="entry name" value="PROKAR_LIPOPROTEIN"/>
    <property type="match status" value="1"/>
</dbReference>
<reference evidence="8" key="2">
    <citation type="journal article" date="2018" name="BMC Genomics">
        <title>Whole genome sequencing and function prediction of 133 gut anaerobes isolated from chicken caecum in pure cultures.</title>
        <authorList>
            <person name="Medvecky M."/>
            <person name="Cejkova D."/>
            <person name="Polansky O."/>
            <person name="Karasova D."/>
            <person name="Kubasova T."/>
            <person name="Cizek A."/>
            <person name="Rychlik I."/>
        </authorList>
    </citation>
    <scope>NUCLEOTIDE SEQUENCE</scope>
    <source>
        <strain evidence="8">An67</strain>
    </source>
</reference>
<dbReference type="PANTHER" id="PTHR42800:SF1">
    <property type="entry name" value="EXOINULINASE INUD (AFU_ORTHOLOGUE AFUA_5G00480)"/>
    <property type="match status" value="1"/>
</dbReference>
<evidence type="ECO:0000313" key="7">
    <source>
        <dbReference type="EMBL" id="GKH12563.1"/>
    </source>
</evidence>
<proteinExistence type="inferred from homology"/>
<dbReference type="GO" id="GO:0005987">
    <property type="term" value="P:sucrose catabolic process"/>
    <property type="evidence" value="ECO:0007669"/>
    <property type="project" value="TreeGrafter"/>
</dbReference>
<gene>
    <name evidence="7" type="primary">sacC</name>
    <name evidence="8" type="ORF">B5G17_15975</name>
    <name evidence="7" type="ORF">CE91St12_07730</name>
</gene>
<evidence type="ECO:0000259" key="5">
    <source>
        <dbReference type="Pfam" id="PF00251"/>
    </source>
</evidence>
<reference evidence="7" key="3">
    <citation type="submission" date="2022-01" db="EMBL/GenBank/DDBJ databases">
        <title>Novel bile acid biosynthetic pathways are enriched in the microbiome of centenarians.</title>
        <authorList>
            <person name="Sato Y."/>
            <person name="Atarashi K."/>
            <person name="Plichta R.D."/>
            <person name="Arai Y."/>
            <person name="Sasajima S."/>
            <person name="Kearney M.S."/>
            <person name="Suda W."/>
            <person name="Takeshita K."/>
            <person name="Sasaki T."/>
            <person name="Okamoto S."/>
            <person name="Skelly N.A."/>
            <person name="Okamura Y."/>
            <person name="Vlamakis H."/>
            <person name="Li Y."/>
            <person name="Tanoue T."/>
            <person name="Takei H."/>
            <person name="Nittono H."/>
            <person name="Narushima S."/>
            <person name="Irie J."/>
            <person name="Itoh H."/>
            <person name="Moriya K."/>
            <person name="Sugiura Y."/>
            <person name="Suematsu M."/>
            <person name="Moritoki N."/>
            <person name="Shibata S."/>
            <person name="Littman R.D."/>
            <person name="Fischbach A.M."/>
            <person name="Uwamino Y."/>
            <person name="Inoue T."/>
            <person name="Honda A."/>
            <person name="Hattori M."/>
            <person name="Murai T."/>
            <person name="Xavier J.R."/>
            <person name="Hirose N."/>
            <person name="Honda K."/>
        </authorList>
    </citation>
    <scope>NUCLEOTIDE SEQUENCE</scope>
    <source>
        <strain evidence="7">CE91-St12</strain>
    </source>
</reference>
<dbReference type="InterPro" id="IPR001362">
    <property type="entry name" value="Glyco_hydro_32"/>
</dbReference>
<evidence type="ECO:0000256" key="1">
    <source>
        <dbReference type="ARBA" id="ARBA00009902"/>
    </source>
</evidence>
<reference evidence="9" key="1">
    <citation type="submission" date="2017-04" db="EMBL/GenBank/DDBJ databases">
        <title>Function of individual gut microbiota members based on whole genome sequencing of pure cultures obtained from chicken caecum.</title>
        <authorList>
            <person name="Medvecky M."/>
            <person name="Cejkova D."/>
            <person name="Polansky O."/>
            <person name="Karasova D."/>
            <person name="Kubasova T."/>
            <person name="Cizek A."/>
            <person name="Rychlik I."/>
        </authorList>
    </citation>
    <scope>NUCLEOTIDE SEQUENCE [LARGE SCALE GENOMIC DNA]</scope>
    <source>
        <strain evidence="9">An67</strain>
    </source>
</reference>
<dbReference type="PANTHER" id="PTHR42800">
    <property type="entry name" value="EXOINULINASE INUD (AFU_ORTHOLOGUE AFUA_5G00480)"/>
    <property type="match status" value="1"/>
</dbReference>
<dbReference type="Gene3D" id="2.60.120.560">
    <property type="entry name" value="Exo-inulinase, domain 1"/>
    <property type="match status" value="1"/>
</dbReference>
<evidence type="ECO:0000256" key="2">
    <source>
        <dbReference type="ARBA" id="ARBA00022801"/>
    </source>
</evidence>
<keyword evidence="3 4" id="KW-0326">Glycosidase</keyword>
<dbReference type="Pfam" id="PF00251">
    <property type="entry name" value="Glyco_hydro_32N"/>
    <property type="match status" value="1"/>
</dbReference>
<comment type="caution">
    <text evidence="8">The sequence shown here is derived from an EMBL/GenBank/DDBJ whole genome shotgun (WGS) entry which is preliminary data.</text>
</comment>
<evidence type="ECO:0000259" key="6">
    <source>
        <dbReference type="Pfam" id="PF08244"/>
    </source>
</evidence>
<comment type="similarity">
    <text evidence="1 4">Belongs to the glycosyl hydrolase 32 family.</text>
</comment>
<dbReference type="InterPro" id="IPR013320">
    <property type="entry name" value="ConA-like_dom_sf"/>
</dbReference>
<evidence type="ECO:0000256" key="3">
    <source>
        <dbReference type="ARBA" id="ARBA00023295"/>
    </source>
</evidence>
<dbReference type="Gene3D" id="2.115.10.20">
    <property type="entry name" value="Glycosyl hydrolase domain, family 43"/>
    <property type="match status" value="1"/>
</dbReference>
<dbReference type="InterPro" id="IPR013148">
    <property type="entry name" value="Glyco_hydro_32_N"/>
</dbReference>
<dbReference type="InterPro" id="IPR023296">
    <property type="entry name" value="Glyco_hydro_beta-prop_sf"/>
</dbReference>
<dbReference type="EMBL" id="NFHS01000009">
    <property type="protein sequence ID" value="OUN52896.1"/>
    <property type="molecule type" value="Genomic_DNA"/>
</dbReference>
<dbReference type="InterPro" id="IPR013189">
    <property type="entry name" value="Glyco_hydro_32_C"/>
</dbReference>
<dbReference type="RefSeq" id="WP_087333182.1">
    <property type="nucleotide sequence ID" value="NZ_BQNL01000001.1"/>
</dbReference>
<dbReference type="GO" id="GO:0004575">
    <property type="term" value="F:sucrose alpha-glucosidase activity"/>
    <property type="evidence" value="ECO:0007669"/>
    <property type="project" value="TreeGrafter"/>
</dbReference>
<dbReference type="SUPFAM" id="SSF75005">
    <property type="entry name" value="Arabinanase/levansucrase/invertase"/>
    <property type="match status" value="1"/>
</dbReference>
<organism evidence="8 9">
    <name type="scientific">Bacteroides uniformis</name>
    <dbReference type="NCBI Taxonomy" id="820"/>
    <lineage>
        <taxon>Bacteria</taxon>
        <taxon>Pseudomonadati</taxon>
        <taxon>Bacteroidota</taxon>
        <taxon>Bacteroidia</taxon>
        <taxon>Bacteroidales</taxon>
        <taxon>Bacteroidaceae</taxon>
        <taxon>Bacteroides</taxon>
    </lineage>
</organism>
<dbReference type="AlphaFoldDB" id="A0A1Y3UVR7"/>
<evidence type="ECO:0000313" key="9">
    <source>
        <dbReference type="Proteomes" id="UP000196329"/>
    </source>
</evidence>
<dbReference type="Proteomes" id="UP001055048">
    <property type="component" value="Unassembled WGS sequence"/>
</dbReference>
<dbReference type="GO" id="GO:0005737">
    <property type="term" value="C:cytoplasm"/>
    <property type="evidence" value="ECO:0007669"/>
    <property type="project" value="TreeGrafter"/>
</dbReference>
<sequence>MGRLLSYTLVFYLFSVIYACDVGGAHEFDKPLVHFSADMFWVGEPTGLLFYEGSYHLFYQHNPADSVYGNIHWGHAVSKDLYHWEKRPIALCPDSIGYLKSGSVVADERNLSGWGSLSQIPLIAYYTYQADKGVGIYHAYSLDGGENWTKLGKIQLEREPGVALNSPQVKWNAEVECWLMTVSTGYSILFYQSTDCKRWKYLSEFTVDDSSGSNMERTDFFRIRVSEQDSYKWVLLVNMSNGPANGAPATRYFVGDFSGEEFIPTQNKKLWIDYGKDNYAGGTFEGLPDDDRIFLGWMNCWEYANSIPGMNGRGGMIAPRMLNLVEEGNHYVLQSKVHCNIEKLYGGESALIHRKQLESNTMSINSPYRGKPFVLHVNYGNKDNTALWKAGDYGVRFVAKNGRSISIGYQNELSYFYIDRSGCVEPALSDWMGQLMGGSYRSSMDAIDWYILYDYNSVELVAANGRINISSLCYLMDDIEVIEFFADSGSVTINDSSIVQLIK</sequence>
<dbReference type="Pfam" id="PF08244">
    <property type="entry name" value="Glyco_hydro_32C"/>
    <property type="match status" value="1"/>
</dbReference>
<evidence type="ECO:0000313" key="8">
    <source>
        <dbReference type="EMBL" id="OUN52896.1"/>
    </source>
</evidence>
<dbReference type="EMBL" id="BQNL01000001">
    <property type="protein sequence ID" value="GKH12563.1"/>
    <property type="molecule type" value="Genomic_DNA"/>
</dbReference>
<keyword evidence="2 4" id="KW-0378">Hydrolase</keyword>